<reference evidence="1" key="1">
    <citation type="submission" date="2022-12" db="EMBL/GenBank/DDBJ databases">
        <title>Reference genome sequencing for broad-spectrum identification of bacterial and archaeal isolates by mass spectrometry.</title>
        <authorList>
            <person name="Sekiguchi Y."/>
            <person name="Tourlousse D.M."/>
        </authorList>
    </citation>
    <scope>NUCLEOTIDE SEQUENCE</scope>
    <source>
        <strain evidence="1">LLR39Z86</strain>
    </source>
</reference>
<evidence type="ECO:0000313" key="1">
    <source>
        <dbReference type="EMBL" id="GLI45162.1"/>
    </source>
</evidence>
<name>A0A9W6LIK0_9ACTN</name>
<dbReference type="RefSeq" id="WP_270118431.1">
    <property type="nucleotide sequence ID" value="NZ_BAAAOL010000001.1"/>
</dbReference>
<organism evidence="1 2">
    <name type="scientific">Glycomyces algeriensis</name>
    <dbReference type="NCBI Taxonomy" id="256037"/>
    <lineage>
        <taxon>Bacteria</taxon>
        <taxon>Bacillati</taxon>
        <taxon>Actinomycetota</taxon>
        <taxon>Actinomycetes</taxon>
        <taxon>Glycomycetales</taxon>
        <taxon>Glycomycetaceae</taxon>
        <taxon>Glycomyces</taxon>
    </lineage>
</organism>
<dbReference type="AlphaFoldDB" id="A0A9W6LIK0"/>
<keyword evidence="2" id="KW-1185">Reference proteome</keyword>
<sequence>MSNDADPPHAAVALEYISPEELELDPANPVGPELMMWCSLVLGAVALDPSRTLLVISGDFVASVRDRLEPGLREKYTTVRNDGTVGAKTMARPDGSVHVVIPADWFKAALIVDEPEQFESIVKRTIAHEAFHVAMIQAGEAESLFESEPHARRNFLVSAEEVISEFRAETAVAPELRAGDVPWDTIEALRSLRASLARIAAEYQVHGDENALEQGIFHECHIAWKVLALVALELRDFETGAIGTPPESVTSHYLWLRMAADQWGPFTDILATVPPGSHRIGRSTLYSRAAELADVLNDWLKLLGFHWVDLEDGHSFTVRSWDLLRPEDGR</sequence>
<comment type="caution">
    <text evidence="1">The sequence shown here is derived from an EMBL/GenBank/DDBJ whole genome shotgun (WGS) entry which is preliminary data.</text>
</comment>
<dbReference type="EMBL" id="BSDT01000001">
    <property type="protein sequence ID" value="GLI45162.1"/>
    <property type="molecule type" value="Genomic_DNA"/>
</dbReference>
<gene>
    <name evidence="1" type="ORF">GALLR39Z86_50120</name>
</gene>
<protein>
    <submittedName>
        <fullName evidence="1">Uncharacterized protein</fullName>
    </submittedName>
</protein>
<accession>A0A9W6LIK0</accession>
<proteinExistence type="predicted"/>
<evidence type="ECO:0000313" key="2">
    <source>
        <dbReference type="Proteomes" id="UP001144313"/>
    </source>
</evidence>
<dbReference type="Proteomes" id="UP001144313">
    <property type="component" value="Unassembled WGS sequence"/>
</dbReference>